<dbReference type="AlphaFoldDB" id="A0A3N1DBN2"/>
<reference evidence="2 3" key="1">
    <citation type="submission" date="2018-11" db="EMBL/GenBank/DDBJ databases">
        <title>Sequencing the genomes of 1000 actinobacteria strains.</title>
        <authorList>
            <person name="Klenk H.-P."/>
        </authorList>
    </citation>
    <scope>NUCLEOTIDE SEQUENCE [LARGE SCALE GENOMIC DNA]</scope>
    <source>
        <strain evidence="2 3">DSM 44254</strain>
    </source>
</reference>
<accession>A0A3N1DBN2</accession>
<name>A0A3N1DBN2_9ACTN</name>
<dbReference type="Proteomes" id="UP000272400">
    <property type="component" value="Unassembled WGS sequence"/>
</dbReference>
<proteinExistence type="predicted"/>
<dbReference type="EMBL" id="RJKE01000001">
    <property type="protein sequence ID" value="ROO90518.1"/>
    <property type="molecule type" value="Genomic_DNA"/>
</dbReference>
<comment type="caution">
    <text evidence="2">The sequence shown here is derived from an EMBL/GenBank/DDBJ whole genome shotgun (WGS) entry which is preliminary data.</text>
</comment>
<gene>
    <name evidence="2" type="ORF">EDD29_8249</name>
</gene>
<evidence type="ECO:0000256" key="1">
    <source>
        <dbReference type="SAM" id="SignalP"/>
    </source>
</evidence>
<protein>
    <recommendedName>
        <fullName evidence="4">Secreted protein</fullName>
    </recommendedName>
</protein>
<dbReference type="RefSeq" id="WP_123669456.1">
    <property type="nucleotide sequence ID" value="NZ_RJKE01000001.1"/>
</dbReference>
<organism evidence="2 3">
    <name type="scientific">Actinocorallia herbida</name>
    <dbReference type="NCBI Taxonomy" id="58109"/>
    <lineage>
        <taxon>Bacteria</taxon>
        <taxon>Bacillati</taxon>
        <taxon>Actinomycetota</taxon>
        <taxon>Actinomycetes</taxon>
        <taxon>Streptosporangiales</taxon>
        <taxon>Thermomonosporaceae</taxon>
        <taxon>Actinocorallia</taxon>
    </lineage>
</organism>
<dbReference type="OrthoDB" id="4461339at2"/>
<sequence>MRRLISAGLAAVAVGLCLTATPAQADNTYTPTEADFADCPAKPAGASDWTCFVLTALDGQFRLKNMKARITSPYRLTIGQGNVNGTKTAVLGSLKGDPVPFVTGLLGTPLEIPDPTGWQVQIEATGEVSPGALVPSKVGLKARLIGDGLGANCYIGSDTAPVVIAPRIQWTLPWLVSGKLLTRAKVYDDVFAIDWATGCENQLPNVLIGAANATSNHFDATWAIRHKTF</sequence>
<evidence type="ECO:0008006" key="4">
    <source>
        <dbReference type="Google" id="ProtNLM"/>
    </source>
</evidence>
<evidence type="ECO:0000313" key="3">
    <source>
        <dbReference type="Proteomes" id="UP000272400"/>
    </source>
</evidence>
<feature type="signal peptide" evidence="1">
    <location>
        <begin position="1"/>
        <end position="25"/>
    </location>
</feature>
<keyword evidence="1" id="KW-0732">Signal</keyword>
<feature type="chain" id="PRO_5017923526" description="Secreted protein" evidence="1">
    <location>
        <begin position="26"/>
        <end position="229"/>
    </location>
</feature>
<keyword evidence="3" id="KW-1185">Reference proteome</keyword>
<evidence type="ECO:0000313" key="2">
    <source>
        <dbReference type="EMBL" id="ROO90518.1"/>
    </source>
</evidence>